<evidence type="ECO:0000313" key="1">
    <source>
        <dbReference type="EnsemblMetazoa" id="AALB005650-PA"/>
    </source>
</evidence>
<sequence>MKIAIVSLLFVLLGFFASANAQFGINSMICKADDNIASNLCSARCFLAGKGAGLCNADDKCECKL</sequence>
<reference evidence="1 2" key="1">
    <citation type="journal article" date="2017" name="G3 (Bethesda)">
        <title>The Physical Genome Mapping of Anopheles albimanus Corrected Scaffold Misassemblies and Identified Interarm Rearrangements in Genus Anopheles.</title>
        <authorList>
            <person name="Artemov G.N."/>
            <person name="Peery A.N."/>
            <person name="Jiang X."/>
            <person name="Tu Z."/>
            <person name="Stegniy V.N."/>
            <person name="Sharakhova M.V."/>
            <person name="Sharakhov I.V."/>
        </authorList>
    </citation>
    <scope>NUCLEOTIDE SEQUENCE [LARGE SCALE GENOMIC DNA]</scope>
    <source>
        <strain evidence="1 2">ALBI9_A</strain>
    </source>
</reference>
<evidence type="ECO:0008006" key="3">
    <source>
        <dbReference type="Google" id="ProtNLM"/>
    </source>
</evidence>
<organism evidence="1 2">
    <name type="scientific">Anopheles albimanus</name>
    <name type="common">New world malaria mosquito</name>
    <dbReference type="NCBI Taxonomy" id="7167"/>
    <lineage>
        <taxon>Eukaryota</taxon>
        <taxon>Metazoa</taxon>
        <taxon>Ecdysozoa</taxon>
        <taxon>Arthropoda</taxon>
        <taxon>Hexapoda</taxon>
        <taxon>Insecta</taxon>
        <taxon>Pterygota</taxon>
        <taxon>Neoptera</taxon>
        <taxon>Endopterygota</taxon>
        <taxon>Diptera</taxon>
        <taxon>Nematocera</taxon>
        <taxon>Culicoidea</taxon>
        <taxon>Culicidae</taxon>
        <taxon>Anophelinae</taxon>
        <taxon>Anopheles</taxon>
    </lineage>
</organism>
<dbReference type="Proteomes" id="UP000069272">
    <property type="component" value="Chromosome 3L"/>
</dbReference>
<proteinExistence type="predicted"/>
<dbReference type="VEuPathDB" id="VectorBase:AALB005650"/>
<reference evidence="1" key="2">
    <citation type="submission" date="2022-08" db="UniProtKB">
        <authorList>
            <consortium name="EnsemblMetazoa"/>
        </authorList>
    </citation>
    <scope>IDENTIFICATION</scope>
    <source>
        <strain evidence="1">STECLA/ALBI9_A</strain>
    </source>
</reference>
<protein>
    <recommendedName>
        <fullName evidence="3">Invertebrate defensins family profile domain-containing protein</fullName>
    </recommendedName>
</protein>
<keyword evidence="2" id="KW-1185">Reference proteome</keyword>
<accession>A0A182FGK9</accession>
<dbReference type="EnsemblMetazoa" id="AALB005650-RA">
    <property type="protein sequence ID" value="AALB005650-PA"/>
    <property type="gene ID" value="AALB005650"/>
</dbReference>
<dbReference type="AlphaFoldDB" id="A0A182FGK9"/>
<name>A0A182FGK9_ANOAL</name>
<evidence type="ECO:0000313" key="2">
    <source>
        <dbReference type="Proteomes" id="UP000069272"/>
    </source>
</evidence>